<evidence type="ECO:0000256" key="5">
    <source>
        <dbReference type="ARBA" id="ARBA00023128"/>
    </source>
</evidence>
<dbReference type="PANTHER" id="PTHR21338">
    <property type="entry name" value="MITOCHONDRIAL RIBOSOMAL PROTEIN L41"/>
    <property type="match status" value="1"/>
</dbReference>
<dbReference type="Pfam" id="PF09809">
    <property type="entry name" value="MRP-L27"/>
    <property type="match status" value="1"/>
</dbReference>
<gene>
    <name evidence="7" type="ORF">PACLA_8A018168</name>
</gene>
<comment type="caution">
    <text evidence="7">The sequence shown here is derived from an EMBL/GenBank/DDBJ whole genome shotgun (WGS) entry which is preliminary data.</text>
</comment>
<comment type="similarity">
    <text evidence="2">Belongs to the mitochondrion-specific ribosomal protein mL41 family.</text>
</comment>
<name>A0A6S7IVB7_PARCT</name>
<dbReference type="AlphaFoldDB" id="A0A6S7IVB7"/>
<dbReference type="EMBL" id="CACRXK020005281">
    <property type="protein sequence ID" value="CAB4005698.1"/>
    <property type="molecule type" value="Genomic_DNA"/>
</dbReference>
<keyword evidence="5" id="KW-0496">Mitochondrion</keyword>
<evidence type="ECO:0000256" key="6">
    <source>
        <dbReference type="ARBA" id="ARBA00023274"/>
    </source>
</evidence>
<keyword evidence="3" id="KW-0809">Transit peptide</keyword>
<comment type="subcellular location">
    <subcellularLocation>
        <location evidence="1">Mitochondrion</location>
    </subcellularLocation>
</comment>
<dbReference type="GO" id="GO:0003735">
    <property type="term" value="F:structural constituent of ribosome"/>
    <property type="evidence" value="ECO:0007669"/>
    <property type="project" value="InterPro"/>
</dbReference>
<dbReference type="GO" id="GO:0006412">
    <property type="term" value="P:translation"/>
    <property type="evidence" value="ECO:0007669"/>
    <property type="project" value="TreeGrafter"/>
</dbReference>
<dbReference type="GO" id="GO:0005762">
    <property type="term" value="C:mitochondrial large ribosomal subunit"/>
    <property type="evidence" value="ECO:0007669"/>
    <property type="project" value="InterPro"/>
</dbReference>
<evidence type="ECO:0000256" key="4">
    <source>
        <dbReference type="ARBA" id="ARBA00022980"/>
    </source>
</evidence>
<protein>
    <submittedName>
        <fullName evidence="7">39S ribosomal L41, mitochondrial</fullName>
    </submittedName>
</protein>
<dbReference type="InterPro" id="IPR019189">
    <property type="entry name" value="Ribosomal_mL41"/>
</dbReference>
<evidence type="ECO:0000256" key="3">
    <source>
        <dbReference type="ARBA" id="ARBA00022946"/>
    </source>
</evidence>
<dbReference type="OrthoDB" id="5965148at2759"/>
<evidence type="ECO:0000313" key="8">
    <source>
        <dbReference type="Proteomes" id="UP001152795"/>
    </source>
</evidence>
<proteinExistence type="inferred from homology"/>
<organism evidence="7 8">
    <name type="scientific">Paramuricea clavata</name>
    <name type="common">Red gorgonian</name>
    <name type="synonym">Violescent sea-whip</name>
    <dbReference type="NCBI Taxonomy" id="317549"/>
    <lineage>
        <taxon>Eukaryota</taxon>
        <taxon>Metazoa</taxon>
        <taxon>Cnidaria</taxon>
        <taxon>Anthozoa</taxon>
        <taxon>Octocorallia</taxon>
        <taxon>Malacalcyonacea</taxon>
        <taxon>Plexauridae</taxon>
        <taxon>Paramuricea</taxon>
    </lineage>
</organism>
<accession>A0A6S7IVB7</accession>
<evidence type="ECO:0000313" key="7">
    <source>
        <dbReference type="EMBL" id="CAB4005698.1"/>
    </source>
</evidence>
<evidence type="ECO:0000256" key="2">
    <source>
        <dbReference type="ARBA" id="ARBA00010152"/>
    </source>
</evidence>
<dbReference type="Proteomes" id="UP001152795">
    <property type="component" value="Unassembled WGS sequence"/>
</dbReference>
<reference evidence="7" key="1">
    <citation type="submission" date="2020-04" db="EMBL/GenBank/DDBJ databases">
        <authorList>
            <person name="Alioto T."/>
            <person name="Alioto T."/>
            <person name="Gomez Garrido J."/>
        </authorList>
    </citation>
    <scope>NUCLEOTIDE SEQUENCE</scope>
    <source>
        <strain evidence="7">A484AB</strain>
    </source>
</reference>
<evidence type="ECO:0000256" key="1">
    <source>
        <dbReference type="ARBA" id="ARBA00004173"/>
    </source>
</evidence>
<dbReference type="PANTHER" id="PTHR21338:SF0">
    <property type="entry name" value="LARGE RIBOSOMAL SUBUNIT PROTEIN ML41"/>
    <property type="match status" value="1"/>
</dbReference>
<keyword evidence="6" id="KW-0687">Ribonucleoprotein</keyword>
<keyword evidence="8" id="KW-1185">Reference proteome</keyword>
<keyword evidence="4" id="KW-0689">Ribosomal protein</keyword>
<sequence>MNTLETSAGHYIIVPKKVPEFVVPDLTDFELMPYVSYHSPKVVCPPVNENSLLQEITDNLQNIRFKETP</sequence>